<accession>A0A0F9T0R8</accession>
<organism evidence="1">
    <name type="scientific">marine sediment metagenome</name>
    <dbReference type="NCBI Taxonomy" id="412755"/>
    <lineage>
        <taxon>unclassified sequences</taxon>
        <taxon>metagenomes</taxon>
        <taxon>ecological metagenomes</taxon>
    </lineage>
</organism>
<dbReference type="EMBL" id="LAZR01000451">
    <property type="protein sequence ID" value="KKN68327.1"/>
    <property type="molecule type" value="Genomic_DNA"/>
</dbReference>
<reference evidence="1" key="1">
    <citation type="journal article" date="2015" name="Nature">
        <title>Complex archaea that bridge the gap between prokaryotes and eukaryotes.</title>
        <authorList>
            <person name="Spang A."/>
            <person name="Saw J.H."/>
            <person name="Jorgensen S.L."/>
            <person name="Zaremba-Niedzwiedzka K."/>
            <person name="Martijn J."/>
            <person name="Lind A.E."/>
            <person name="van Eijk R."/>
            <person name="Schleper C."/>
            <person name="Guy L."/>
            <person name="Ettema T.J."/>
        </authorList>
    </citation>
    <scope>NUCLEOTIDE SEQUENCE</scope>
</reference>
<sequence length="196" mass="21212">MGLPALFVDGNVLNAAELNDWMNERDGILFPISPSTRNPETLVHNLGSASFEWNQFFVATINATLQVNLPAAANIDVDGTSLETLLEDNVIDSVATDQIGSLDTVGSGVLLNTTFTKVEQDKICRFYVEMEPATSADIDVTVGTETRRFGGNNAGFVSSNDWWDLTQFANGSVVLKVEVIGVGNAAVNARFYRNAF</sequence>
<comment type="caution">
    <text evidence="1">The sequence shown here is derived from an EMBL/GenBank/DDBJ whole genome shotgun (WGS) entry which is preliminary data.</text>
</comment>
<name>A0A0F9T0R8_9ZZZZ</name>
<protein>
    <submittedName>
        <fullName evidence="1">Uncharacterized protein</fullName>
    </submittedName>
</protein>
<dbReference type="AlphaFoldDB" id="A0A0F9T0R8"/>
<proteinExistence type="predicted"/>
<evidence type="ECO:0000313" key="1">
    <source>
        <dbReference type="EMBL" id="KKN68327.1"/>
    </source>
</evidence>
<gene>
    <name evidence="1" type="ORF">LCGC14_0452030</name>
</gene>